<keyword evidence="4" id="KW-0547">Nucleotide-binding</keyword>
<dbReference type="GO" id="GO:0005524">
    <property type="term" value="F:ATP binding"/>
    <property type="evidence" value="ECO:0007669"/>
    <property type="project" value="UniProtKB-KW"/>
</dbReference>
<evidence type="ECO:0000256" key="4">
    <source>
        <dbReference type="ARBA" id="ARBA00022741"/>
    </source>
</evidence>
<dbReference type="RefSeq" id="WP_111369292.1">
    <property type="nucleotide sequence ID" value="NZ_JASHJG010000092.1"/>
</dbReference>
<keyword evidence="8" id="KW-1185">Reference proteome</keyword>
<keyword evidence="5 7" id="KW-0067">ATP-binding</keyword>
<dbReference type="Proteomes" id="UP000325291">
    <property type="component" value="Unassembled WGS sequence"/>
</dbReference>
<comment type="similarity">
    <text evidence="2">Belongs to the ABC transporter superfamily.</text>
</comment>
<reference evidence="7 8" key="1">
    <citation type="submission" date="2019-07" db="EMBL/GenBank/DDBJ databases">
        <title>Aquicoccus porphyridii gen. nov., sp. nov., isolated from a small marine red alga, Porphyridium marinum.</title>
        <authorList>
            <person name="Liu L."/>
        </authorList>
    </citation>
    <scope>NUCLEOTIDE SEQUENCE [LARGE SCALE GENOMIC DNA]</scope>
    <source>
        <strain evidence="7 8">L1 8-17</strain>
    </source>
</reference>
<dbReference type="Pfam" id="PF00005">
    <property type="entry name" value="ABC_tran"/>
    <property type="match status" value="2"/>
</dbReference>
<evidence type="ECO:0000256" key="2">
    <source>
        <dbReference type="ARBA" id="ARBA00005417"/>
    </source>
</evidence>
<dbReference type="InterPro" id="IPR003439">
    <property type="entry name" value="ABC_transporter-like_ATP-bd"/>
</dbReference>
<comment type="caution">
    <text evidence="7">The sequence shown here is derived from an EMBL/GenBank/DDBJ whole genome shotgun (WGS) entry which is preliminary data.</text>
</comment>
<evidence type="ECO:0000256" key="5">
    <source>
        <dbReference type="ARBA" id="ARBA00022840"/>
    </source>
</evidence>
<evidence type="ECO:0000259" key="6">
    <source>
        <dbReference type="PROSITE" id="PS50893"/>
    </source>
</evidence>
<feature type="domain" description="ABC transporter" evidence="6">
    <location>
        <begin position="274"/>
        <end position="521"/>
    </location>
</feature>
<dbReference type="InterPro" id="IPR017871">
    <property type="entry name" value="ABC_transporter-like_CS"/>
</dbReference>
<dbReference type="PANTHER" id="PTHR43776:SF7">
    <property type="entry name" value="D,D-DIPEPTIDE TRANSPORT ATP-BINDING PROTEIN DDPF-RELATED"/>
    <property type="match status" value="1"/>
</dbReference>
<dbReference type="GO" id="GO:0016887">
    <property type="term" value="F:ATP hydrolysis activity"/>
    <property type="evidence" value="ECO:0007669"/>
    <property type="project" value="InterPro"/>
</dbReference>
<dbReference type="GO" id="GO:0005886">
    <property type="term" value="C:plasma membrane"/>
    <property type="evidence" value="ECO:0007669"/>
    <property type="project" value="UniProtKB-SubCell"/>
</dbReference>
<evidence type="ECO:0000256" key="1">
    <source>
        <dbReference type="ARBA" id="ARBA00004417"/>
    </source>
</evidence>
<dbReference type="InterPro" id="IPR003593">
    <property type="entry name" value="AAA+_ATPase"/>
</dbReference>
<sequence length="538" mass="58680">MSGPALEVEGLDVMVGGTGMRVVKNLSFSIARGGALALVGESGSGKTMAARSILRLLPPGLRASSEAVRFEGRDIANAADAEMRRLRGAQIGMVFQEPMVSLNPSMSIGGQMGEGLRLHKSLSAGEIRDMSLAMLERVRIPDPGGCLAAYPHEFSGGMRQRIMLASVMLMRPALLIADEPTTALDTLVSREVLDLMMELTEENGTAVLLISHDLGMVARYMQDLLVMKDGEAVEKGSAAEVLRAPSHGYTQRLVDALPRRSHGGERGVPAKPIIEVEGLRVAYPGRRRLLRSLPAKEVLHGVDLRVGEGETLALVGGSGSGKTTLGRALVGLTRPLDGLMRFRGEPLDWRAPQPGMRKDIQFIFQDPYSSLDPRQNVGSIIAEPLKRDRASTRRGRRERTAEILELVGLPADFMPRLPHQLSGGQRQRVAIARALVREPKFLVADEPVSALDMTVQAQILKLIRELQARFGFACLFVSHDLGAVEQVADRVAVMKEGRIVEEGTRDDIFDRPQQEYTRALLDAAMLIDRRFGDRTAAQ</sequence>
<dbReference type="SUPFAM" id="SSF52540">
    <property type="entry name" value="P-loop containing nucleoside triphosphate hydrolases"/>
    <property type="match status" value="2"/>
</dbReference>
<comment type="subcellular location">
    <subcellularLocation>
        <location evidence="1">Cell inner membrane</location>
        <topology evidence="1">Peripheral membrane protein</topology>
    </subcellularLocation>
</comment>
<protein>
    <submittedName>
        <fullName evidence="7">ABC transporter ATP-binding protein</fullName>
    </submittedName>
</protein>
<dbReference type="AlphaFoldDB" id="A0A5A9YXB3"/>
<keyword evidence="3" id="KW-0813">Transport</keyword>
<name>A0A5A9YXB3_9RHOB</name>
<feature type="domain" description="ABC transporter" evidence="6">
    <location>
        <begin position="8"/>
        <end position="254"/>
    </location>
</feature>
<accession>A0A5A9YXB3</accession>
<evidence type="ECO:0000313" key="8">
    <source>
        <dbReference type="Proteomes" id="UP000325291"/>
    </source>
</evidence>
<organism evidence="7 8">
    <name type="scientific">Aquicoccus porphyridii</name>
    <dbReference type="NCBI Taxonomy" id="1852029"/>
    <lineage>
        <taxon>Bacteria</taxon>
        <taxon>Pseudomonadati</taxon>
        <taxon>Pseudomonadota</taxon>
        <taxon>Alphaproteobacteria</taxon>
        <taxon>Rhodobacterales</taxon>
        <taxon>Paracoccaceae</taxon>
        <taxon>Aquicoccus</taxon>
    </lineage>
</organism>
<dbReference type="Gene3D" id="3.40.50.300">
    <property type="entry name" value="P-loop containing nucleotide triphosphate hydrolases"/>
    <property type="match status" value="2"/>
</dbReference>
<dbReference type="GO" id="GO:0015833">
    <property type="term" value="P:peptide transport"/>
    <property type="evidence" value="ECO:0007669"/>
    <property type="project" value="InterPro"/>
</dbReference>
<dbReference type="PANTHER" id="PTHR43776">
    <property type="entry name" value="TRANSPORT ATP-BINDING PROTEIN"/>
    <property type="match status" value="1"/>
</dbReference>
<dbReference type="InterPro" id="IPR050319">
    <property type="entry name" value="ABC_transp_ATP-bind"/>
</dbReference>
<dbReference type="GO" id="GO:0055085">
    <property type="term" value="P:transmembrane transport"/>
    <property type="evidence" value="ECO:0007669"/>
    <property type="project" value="UniProtKB-ARBA"/>
</dbReference>
<dbReference type="SMART" id="SM00382">
    <property type="entry name" value="AAA"/>
    <property type="match status" value="2"/>
</dbReference>
<dbReference type="InterPro" id="IPR027417">
    <property type="entry name" value="P-loop_NTPase"/>
</dbReference>
<dbReference type="CDD" id="cd03257">
    <property type="entry name" value="ABC_NikE_OppD_transporters"/>
    <property type="match status" value="2"/>
</dbReference>
<evidence type="ECO:0000313" key="7">
    <source>
        <dbReference type="EMBL" id="KAA0909612.1"/>
    </source>
</evidence>
<dbReference type="PROSITE" id="PS00211">
    <property type="entry name" value="ABC_TRANSPORTER_1"/>
    <property type="match status" value="2"/>
</dbReference>
<dbReference type="Pfam" id="PF08352">
    <property type="entry name" value="oligo_HPY"/>
    <property type="match status" value="2"/>
</dbReference>
<dbReference type="EMBL" id="VINQ01000030">
    <property type="protein sequence ID" value="KAA0909612.1"/>
    <property type="molecule type" value="Genomic_DNA"/>
</dbReference>
<dbReference type="PROSITE" id="PS50893">
    <property type="entry name" value="ABC_TRANSPORTER_2"/>
    <property type="match status" value="2"/>
</dbReference>
<gene>
    <name evidence="7" type="ORF">FLO80_20790</name>
</gene>
<evidence type="ECO:0000256" key="3">
    <source>
        <dbReference type="ARBA" id="ARBA00022448"/>
    </source>
</evidence>
<dbReference type="InterPro" id="IPR013563">
    <property type="entry name" value="Oligopep_ABC_C"/>
</dbReference>
<dbReference type="NCBIfam" id="NF008453">
    <property type="entry name" value="PRK11308.1"/>
    <property type="match status" value="2"/>
</dbReference>
<proteinExistence type="inferred from homology"/>
<dbReference type="NCBIfam" id="NF007739">
    <property type="entry name" value="PRK10419.1"/>
    <property type="match status" value="2"/>
</dbReference>